<dbReference type="Gene3D" id="3.90.1720.10">
    <property type="entry name" value="endopeptidase domain like (from Nostoc punctiforme)"/>
    <property type="match status" value="1"/>
</dbReference>
<accession>A0A6N9Z244</accession>
<feature type="signal peptide" evidence="1">
    <location>
        <begin position="1"/>
        <end position="25"/>
    </location>
</feature>
<keyword evidence="3" id="KW-1185">Reference proteome</keyword>
<dbReference type="SUPFAM" id="SSF54001">
    <property type="entry name" value="Cysteine proteinases"/>
    <property type="match status" value="1"/>
</dbReference>
<evidence type="ECO:0000313" key="3">
    <source>
        <dbReference type="Proteomes" id="UP000469194"/>
    </source>
</evidence>
<evidence type="ECO:0000256" key="1">
    <source>
        <dbReference type="SAM" id="SignalP"/>
    </source>
</evidence>
<dbReference type="EMBL" id="WHZW01000002">
    <property type="protein sequence ID" value="NEG88612.1"/>
    <property type="molecule type" value="Genomic_DNA"/>
</dbReference>
<dbReference type="AlphaFoldDB" id="A0A6N9Z244"/>
<dbReference type="RefSeq" id="WP_163229088.1">
    <property type="nucleotide sequence ID" value="NZ_WHZW01000002.1"/>
</dbReference>
<keyword evidence="1" id="KW-0732">Signal</keyword>
<gene>
    <name evidence="2" type="ORF">GFD25_01050</name>
</gene>
<organism evidence="2 3">
    <name type="scientific">Bifidobacterium aerophilum</name>
    <dbReference type="NCBI Taxonomy" id="1798155"/>
    <lineage>
        <taxon>Bacteria</taxon>
        <taxon>Bacillati</taxon>
        <taxon>Actinomycetota</taxon>
        <taxon>Actinomycetes</taxon>
        <taxon>Bifidobacteriales</taxon>
        <taxon>Bifidobacteriaceae</taxon>
        <taxon>Bifidobacterium</taxon>
    </lineage>
</organism>
<dbReference type="Proteomes" id="UP000469194">
    <property type="component" value="Unassembled WGS sequence"/>
</dbReference>
<evidence type="ECO:0000313" key="2">
    <source>
        <dbReference type="EMBL" id="NEG88612.1"/>
    </source>
</evidence>
<comment type="caution">
    <text evidence="2">The sequence shown here is derived from an EMBL/GenBank/DDBJ whole genome shotgun (WGS) entry which is preliminary data.</text>
</comment>
<feature type="chain" id="PRO_5027016081" evidence="1">
    <location>
        <begin position="26"/>
        <end position="236"/>
    </location>
</feature>
<proteinExistence type="predicted"/>
<reference evidence="2 3" key="1">
    <citation type="submission" date="2019-10" db="EMBL/GenBank/DDBJ databases">
        <title>Bifidobacterium from non-human primates.</title>
        <authorList>
            <person name="Modesto M."/>
        </authorList>
    </citation>
    <scope>NUCLEOTIDE SEQUENCE [LARGE SCALE GENOMIC DNA]</scope>
    <source>
        <strain evidence="2 3">TRE17</strain>
    </source>
</reference>
<name>A0A6N9Z244_9BIFI</name>
<protein>
    <submittedName>
        <fullName evidence="2">Uncharacterized protein</fullName>
    </submittedName>
</protein>
<sequence>MRKRILAAFVSIVMLLILPFPTAYALGNEESINNLEYARYQQLLEDGILGEDVSFDIWHQTNIRSARLEKELEESSEFEKVYDSNRASYYAMKAGDVFVTNATSSFGLTGHSGIAYSDLRIVHIAGPGKNPETVSQLAWTGSLYPGGWTKIYRHKSASVASAAANWARKTYVNSKATYYINLDLASTDKTYCSKLVWQSYYYGPSTPSATIPFTRIVVPYGLDEDISGISLVQQYG</sequence>
<dbReference type="InterPro" id="IPR038765">
    <property type="entry name" value="Papain-like_cys_pep_sf"/>
</dbReference>